<dbReference type="PROSITE" id="PS50893">
    <property type="entry name" value="ABC_TRANSPORTER_2"/>
    <property type="match status" value="1"/>
</dbReference>
<evidence type="ECO:0000256" key="4">
    <source>
        <dbReference type="ARBA" id="ARBA00022840"/>
    </source>
</evidence>
<feature type="compositionally biased region" description="Low complexity" evidence="7">
    <location>
        <begin position="343"/>
        <end position="356"/>
    </location>
</feature>
<dbReference type="Pfam" id="PF00005">
    <property type="entry name" value="ABC_tran"/>
    <property type="match status" value="1"/>
</dbReference>
<evidence type="ECO:0000256" key="6">
    <source>
        <dbReference type="ARBA" id="ARBA00023136"/>
    </source>
</evidence>
<dbReference type="InterPro" id="IPR011527">
    <property type="entry name" value="ABC1_TM_dom"/>
</dbReference>
<feature type="domain" description="ABC transporter" evidence="9">
    <location>
        <begin position="373"/>
        <end position="614"/>
    </location>
</feature>
<dbReference type="NCBIfam" id="TIGR02857">
    <property type="entry name" value="CydD"/>
    <property type="match status" value="1"/>
</dbReference>
<dbReference type="Gene3D" id="3.40.50.300">
    <property type="entry name" value="P-loop containing nucleotide triphosphate hydrolases"/>
    <property type="match status" value="1"/>
</dbReference>
<dbReference type="SUPFAM" id="SSF52540">
    <property type="entry name" value="P-loop containing nucleoside triphosphate hydrolases"/>
    <property type="match status" value="1"/>
</dbReference>
<feature type="transmembrane region" description="Helical" evidence="8">
    <location>
        <begin position="30"/>
        <end position="53"/>
    </location>
</feature>
<feature type="transmembrane region" description="Helical" evidence="8">
    <location>
        <begin position="252"/>
        <end position="275"/>
    </location>
</feature>
<dbReference type="Gene3D" id="1.20.1560.10">
    <property type="entry name" value="ABC transporter type 1, transmembrane domain"/>
    <property type="match status" value="1"/>
</dbReference>
<evidence type="ECO:0008006" key="13">
    <source>
        <dbReference type="Google" id="ProtNLM"/>
    </source>
</evidence>
<keyword evidence="3" id="KW-0547">Nucleotide-binding</keyword>
<name>A0ABQ3DRL1_9GAMM</name>
<dbReference type="PANTHER" id="PTHR24221">
    <property type="entry name" value="ATP-BINDING CASSETTE SUB-FAMILY B"/>
    <property type="match status" value="1"/>
</dbReference>
<dbReference type="InterPro" id="IPR036640">
    <property type="entry name" value="ABC1_TM_sf"/>
</dbReference>
<feature type="transmembrane region" description="Helical" evidence="8">
    <location>
        <begin position="153"/>
        <end position="168"/>
    </location>
</feature>
<evidence type="ECO:0000256" key="3">
    <source>
        <dbReference type="ARBA" id="ARBA00022741"/>
    </source>
</evidence>
<dbReference type="SMART" id="SM00382">
    <property type="entry name" value="AAA"/>
    <property type="match status" value="1"/>
</dbReference>
<feature type="transmembrane region" description="Helical" evidence="8">
    <location>
        <begin position="174"/>
        <end position="194"/>
    </location>
</feature>
<evidence type="ECO:0000259" key="10">
    <source>
        <dbReference type="PROSITE" id="PS50929"/>
    </source>
</evidence>
<evidence type="ECO:0000256" key="1">
    <source>
        <dbReference type="ARBA" id="ARBA00004651"/>
    </source>
</evidence>
<dbReference type="InterPro" id="IPR027417">
    <property type="entry name" value="P-loop_NTPase"/>
</dbReference>
<dbReference type="InterPro" id="IPR039421">
    <property type="entry name" value="Type_1_exporter"/>
</dbReference>
<feature type="region of interest" description="Disordered" evidence="7">
    <location>
        <begin position="327"/>
        <end position="363"/>
    </location>
</feature>
<sequence>MALSSTPTHDGSAKRHEAWLKQKSRAVRGALSLTATSGLIGGVLLIIQCWLVARVIDAAIIEGAELDGVWQWLWPLLGIFLARALMSTITDRLAFEAASRIKRTLREQVMARFAARGPRWMEGQRSGEIANALGSAVEGVHDYVSAYLPQKQLAAMIPVAILVAIFPQDWVSGLILLITAPILPLFMIIVGRGAEALSQKQWRRLALMGAHFFDAIEGLTTLKQFGASRREAEAVARISEDYRSATMKVLRVAFLSSLVLEFFATLGVAMVAVYIGFRLYYGQLDFLPGLFALLLAPEFYRPLRDMGANYHARMEAIGAVGELMPILSEDSGEPDNEQREGSGEPNEGSGEPNEGSGELKKAQALPDRPIARVRFEQVSFHHGPTAGGEESHGDGVEAIDFTLARGECVALVGPSGAGKTTLGKLLLGFLPVSDGVIRIDEIPLPMLAPDAWRQRLGWMPQRPTLFAGTIGENLTLGAPESTRDDIEAALRAADALDIVHKLPDGLETWLGDGGSGLSGGQIQRLALARALLGRPDVLVLDEPTASLDAGTAARVLAGLDRARVDTATLLITHDISAARRADRILFLDRGRIVEHGTPAELEAASGAFARFVELAERGVL</sequence>
<dbReference type="CDD" id="cd03228">
    <property type="entry name" value="ABCC_MRP_Like"/>
    <property type="match status" value="1"/>
</dbReference>
<proteinExistence type="predicted"/>
<dbReference type="CDD" id="cd18584">
    <property type="entry name" value="ABC_6TM_AarD_CydD"/>
    <property type="match status" value="1"/>
</dbReference>
<dbReference type="SUPFAM" id="SSF90123">
    <property type="entry name" value="ABC transporter transmembrane region"/>
    <property type="match status" value="1"/>
</dbReference>
<evidence type="ECO:0000256" key="2">
    <source>
        <dbReference type="ARBA" id="ARBA00022692"/>
    </source>
</evidence>
<keyword evidence="12" id="KW-1185">Reference proteome</keyword>
<dbReference type="PANTHER" id="PTHR24221:SF590">
    <property type="entry name" value="COMPONENT LINKED WITH THE ASSEMBLY OF CYTOCHROME' TRANSPORT TRANSMEMBRANE ATP-BINDING PROTEIN ABC TRANSPORTER CYDD-RELATED"/>
    <property type="match status" value="1"/>
</dbReference>
<evidence type="ECO:0000256" key="8">
    <source>
        <dbReference type="SAM" id="Phobius"/>
    </source>
</evidence>
<keyword evidence="2 8" id="KW-0812">Transmembrane</keyword>
<feature type="transmembrane region" description="Helical" evidence="8">
    <location>
        <begin position="73"/>
        <end position="95"/>
    </location>
</feature>
<dbReference type="InterPro" id="IPR003439">
    <property type="entry name" value="ABC_transporter-like_ATP-bd"/>
</dbReference>
<accession>A0ABQ3DRL1</accession>
<dbReference type="InterPro" id="IPR003593">
    <property type="entry name" value="AAA+_ATPase"/>
</dbReference>
<reference evidence="12" key="1">
    <citation type="journal article" date="2019" name="Int. J. Syst. Evol. Microbiol.">
        <title>The Global Catalogue of Microorganisms (GCM) 10K type strain sequencing project: providing services to taxonomists for standard genome sequencing and annotation.</title>
        <authorList>
            <consortium name="The Broad Institute Genomics Platform"/>
            <consortium name="The Broad Institute Genome Sequencing Center for Infectious Disease"/>
            <person name="Wu L."/>
            <person name="Ma J."/>
        </authorList>
    </citation>
    <scope>NUCLEOTIDE SEQUENCE [LARGE SCALE GENOMIC DNA]</scope>
    <source>
        <strain evidence="12">KCTC 32998</strain>
    </source>
</reference>
<protein>
    <recommendedName>
        <fullName evidence="13">Thiol reductant ABC exporter subunit CydD</fullName>
    </recommendedName>
</protein>
<organism evidence="11 12">
    <name type="scientific">Salinicola rhizosphaerae</name>
    <dbReference type="NCBI Taxonomy" id="1443141"/>
    <lineage>
        <taxon>Bacteria</taxon>
        <taxon>Pseudomonadati</taxon>
        <taxon>Pseudomonadota</taxon>
        <taxon>Gammaproteobacteria</taxon>
        <taxon>Oceanospirillales</taxon>
        <taxon>Halomonadaceae</taxon>
        <taxon>Salinicola</taxon>
    </lineage>
</organism>
<dbReference type="Proteomes" id="UP000646745">
    <property type="component" value="Unassembled WGS sequence"/>
</dbReference>
<dbReference type="PROSITE" id="PS00211">
    <property type="entry name" value="ABC_TRANSPORTER_1"/>
    <property type="match status" value="1"/>
</dbReference>
<feature type="domain" description="ABC transmembrane type-1" evidence="10">
    <location>
        <begin position="33"/>
        <end position="315"/>
    </location>
</feature>
<keyword evidence="6 8" id="KW-0472">Membrane</keyword>
<dbReference type="RefSeq" id="WP_189443477.1">
    <property type="nucleotide sequence ID" value="NZ_BMZI01000002.1"/>
</dbReference>
<evidence type="ECO:0000256" key="5">
    <source>
        <dbReference type="ARBA" id="ARBA00022989"/>
    </source>
</evidence>
<gene>
    <name evidence="11" type="ORF">GCM10009038_09280</name>
</gene>
<comment type="caution">
    <text evidence="11">The sequence shown here is derived from an EMBL/GenBank/DDBJ whole genome shotgun (WGS) entry which is preliminary data.</text>
</comment>
<evidence type="ECO:0000313" key="11">
    <source>
        <dbReference type="EMBL" id="GHB13249.1"/>
    </source>
</evidence>
<comment type="subcellular location">
    <subcellularLocation>
        <location evidence="1">Cell membrane</location>
        <topology evidence="1">Multi-pass membrane protein</topology>
    </subcellularLocation>
</comment>
<keyword evidence="4" id="KW-0067">ATP-binding</keyword>
<dbReference type="InterPro" id="IPR014216">
    <property type="entry name" value="ABC_transptr_CydD"/>
</dbReference>
<dbReference type="Pfam" id="PF00664">
    <property type="entry name" value="ABC_membrane"/>
    <property type="match status" value="1"/>
</dbReference>
<evidence type="ECO:0000313" key="12">
    <source>
        <dbReference type="Proteomes" id="UP000646745"/>
    </source>
</evidence>
<dbReference type="InterPro" id="IPR017871">
    <property type="entry name" value="ABC_transporter-like_CS"/>
</dbReference>
<evidence type="ECO:0000256" key="7">
    <source>
        <dbReference type="SAM" id="MobiDB-lite"/>
    </source>
</evidence>
<dbReference type="PROSITE" id="PS50929">
    <property type="entry name" value="ABC_TM1F"/>
    <property type="match status" value="1"/>
</dbReference>
<keyword evidence="5 8" id="KW-1133">Transmembrane helix</keyword>
<evidence type="ECO:0000259" key="9">
    <source>
        <dbReference type="PROSITE" id="PS50893"/>
    </source>
</evidence>
<dbReference type="EMBL" id="BMZI01000002">
    <property type="protein sequence ID" value="GHB13249.1"/>
    <property type="molecule type" value="Genomic_DNA"/>
</dbReference>